<proteinExistence type="predicted"/>
<reference evidence="2 3" key="1">
    <citation type="submission" date="2023-12" db="EMBL/GenBank/DDBJ databases">
        <title>Gut-associated functions are favored during microbiome assembly across C. elegans life.</title>
        <authorList>
            <person name="Zimmermann J."/>
        </authorList>
    </citation>
    <scope>NUCLEOTIDE SEQUENCE [LARGE SCALE GENOMIC DNA]</scope>
    <source>
        <strain evidence="2 3">JUb134</strain>
    </source>
</reference>
<feature type="signal peptide" evidence="1">
    <location>
        <begin position="1"/>
        <end position="25"/>
    </location>
</feature>
<evidence type="ECO:0000256" key="1">
    <source>
        <dbReference type="SAM" id="SignalP"/>
    </source>
</evidence>
<dbReference type="Proteomes" id="UP001380365">
    <property type="component" value="Unassembled WGS sequence"/>
</dbReference>
<organism evidence="2 3">
    <name type="scientific">Sphingomonas molluscorum</name>
    <dbReference type="NCBI Taxonomy" id="418184"/>
    <lineage>
        <taxon>Bacteria</taxon>
        <taxon>Pseudomonadati</taxon>
        <taxon>Pseudomonadota</taxon>
        <taxon>Alphaproteobacteria</taxon>
        <taxon>Sphingomonadales</taxon>
        <taxon>Sphingomonadaceae</taxon>
        <taxon>Sphingomonas</taxon>
    </lineage>
</organism>
<protein>
    <submittedName>
        <fullName evidence="2">DUF1570 domain-containing protein</fullName>
    </submittedName>
</protein>
<dbReference type="EMBL" id="JBBGZA010000001">
    <property type="protein sequence ID" value="MEJ5094424.1"/>
    <property type="molecule type" value="Genomic_DNA"/>
</dbReference>
<accession>A0ABU8Q3Y4</accession>
<name>A0ABU8Q3Y4_9SPHN</name>
<dbReference type="RefSeq" id="WP_239555366.1">
    <property type="nucleotide sequence ID" value="NZ_JBBGZA010000001.1"/>
</dbReference>
<comment type="caution">
    <text evidence="2">The sequence shown here is derived from an EMBL/GenBank/DDBJ whole genome shotgun (WGS) entry which is preliminary data.</text>
</comment>
<evidence type="ECO:0000313" key="3">
    <source>
        <dbReference type="Proteomes" id="UP001380365"/>
    </source>
</evidence>
<evidence type="ECO:0000313" key="2">
    <source>
        <dbReference type="EMBL" id="MEJ5094424.1"/>
    </source>
</evidence>
<gene>
    <name evidence="2" type="ORF">WH159_07700</name>
</gene>
<feature type="chain" id="PRO_5047299701" evidence="1">
    <location>
        <begin position="26"/>
        <end position="518"/>
    </location>
</feature>
<dbReference type="InterPro" id="IPR011990">
    <property type="entry name" value="TPR-like_helical_dom_sf"/>
</dbReference>
<keyword evidence="1" id="KW-0732">Signal</keyword>
<sequence length="518" mass="56570">MRRSIRLASMILGLALTTAAAPARAEWYQATSKHFIVFAEGNAESVKERAEELELFDGVFRYFQNVAARPEDESNKVTLYVVPNDSAVRRLYGSNSANIAGFYDGRASGSVAFTPQRGLGGEGSDREQARIVLFHEYAHHLLLGNFAAAYPAWFSEGYAEFLSTVSFDKETAWIGKPAQHRAYSLLHGDPLPASELLSVNMSTIRRDQMDGLYARGWLLTHYLTIAAPPERRAQFAKYLAAVNQGKPSVEAAREAFGDLKQLDKELNARLKGRTFPALRFGLDKLPKPVVQVRPLSPGEKAMIGLRMRSDRGVNTKTAQPILEDAIPIGARYPGDAVVQGWLAEMALDARRYDLAEAAADRALAIDPNSSQALVYKAQVLLNRAREAQTTDPAAWKEARSWLLKANKIDPNDAYTLLLFYSSFGMAGAVPTANAKQALARAHELVPQDDAVRFAYAHQSLIDDRVDDAKRALRPLAYSAHAAPDNGAARLLALLDAKKSGKEVVAAMEAEGAQGGGAD</sequence>
<keyword evidence="3" id="KW-1185">Reference proteome</keyword>
<dbReference type="SUPFAM" id="SSF48452">
    <property type="entry name" value="TPR-like"/>
    <property type="match status" value="1"/>
</dbReference>
<dbReference type="Gene3D" id="1.25.40.10">
    <property type="entry name" value="Tetratricopeptide repeat domain"/>
    <property type="match status" value="1"/>
</dbReference>